<dbReference type="InterPro" id="IPR027788">
    <property type="entry name" value="Alpha/beta-hydrolase_N_dom"/>
</dbReference>
<gene>
    <name evidence="4" type="ORF">GPX89_09875</name>
</gene>
<dbReference type="Proteomes" id="UP000466794">
    <property type="component" value="Unassembled WGS sequence"/>
</dbReference>
<evidence type="ECO:0000259" key="2">
    <source>
        <dbReference type="Pfam" id="PF10081"/>
    </source>
</evidence>
<evidence type="ECO:0000313" key="5">
    <source>
        <dbReference type="Proteomes" id="UP000466794"/>
    </source>
</evidence>
<keyword evidence="1" id="KW-0472">Membrane</keyword>
<comment type="caution">
    <text evidence="4">The sequence shown here is derived from an EMBL/GenBank/DDBJ whole genome shotgun (WGS) entry which is preliminary data.</text>
</comment>
<feature type="domain" description="Alpha/beta-hydrolase N-terminal" evidence="3">
    <location>
        <begin position="56"/>
        <end position="269"/>
    </location>
</feature>
<keyword evidence="1" id="KW-0812">Transmembrane</keyword>
<dbReference type="Pfam" id="PF15420">
    <property type="entry name" value="Abhydrolase_9_N"/>
    <property type="match status" value="1"/>
</dbReference>
<proteinExistence type="predicted"/>
<dbReference type="RefSeq" id="WP_157387237.1">
    <property type="nucleotide sequence ID" value="NZ_WRPP01000002.1"/>
</dbReference>
<organism evidence="4 5">
    <name type="scientific">Nocardia terrae</name>
    <dbReference type="NCBI Taxonomy" id="2675851"/>
    <lineage>
        <taxon>Bacteria</taxon>
        <taxon>Bacillati</taxon>
        <taxon>Actinomycetota</taxon>
        <taxon>Actinomycetes</taxon>
        <taxon>Mycobacteriales</taxon>
        <taxon>Nocardiaceae</taxon>
        <taxon>Nocardia</taxon>
    </lineage>
</organism>
<dbReference type="EMBL" id="WRPP01000002">
    <property type="protein sequence ID" value="MVU77546.1"/>
    <property type="molecule type" value="Genomic_DNA"/>
</dbReference>
<keyword evidence="5" id="KW-1185">Reference proteome</keyword>
<sequence>MGGHVISSVEPVRDADGSEVAVVRPDEVSVRSRPVTVLGLDFVGLVFALFFFAWSLSPSLLPRDWIFQGIVSGVTSVTGYGVGLLLAFPVRRWVAPRFSWWRLRRRFELSSEIVVAILAVSTVISTLLAAADWQRDVDALMGMSPTAGVAYLRTGLIILAIFLIVLFVARGLRRVARAVARLLSSRLRLPMPVAHVIAPIAVAAAVAIFVDKVLLAGSSDAARVVFGGQNSGTEHGVVQPIKAERSGSPASAAKWDTLGLQGRTFVAGGVGSDRLAQLNRAPAHEPIRVYAGLGSAPDTAARVRLIIDELDRTHAWDRRILVIAATTGTGWVDPVAAESLELMYNGDSAIAALQYSFLPSWISFLVDRSAAATAGVALIDGIRQRWARLPEGHRPRLVVFGESLGSQSAESAFGSLAELRRSVDGALLVGPPNSNRLWRQVEDRRDPGTPEVLPTYAEGLTVRFASGKQDLPVPEQNSTLAEVWPDPHVLYLQHPSDPVVWWNPRLLFTRPDWLTEAPGRDRTPAMRWYPIVTFWQVSADLARATSPPPGHGHNYDDALPYAWAAVAAPEGWTATDTDRVAEALMVLRTE</sequence>
<protein>
    <recommendedName>
        <fullName evidence="6">Alpha/beta-hydrolase family protein</fullName>
    </recommendedName>
</protein>
<dbReference type="Pfam" id="PF10081">
    <property type="entry name" value="Abhydrolase_9"/>
    <property type="match status" value="1"/>
</dbReference>
<reference evidence="4 5" key="1">
    <citation type="submission" date="2019-12" db="EMBL/GenBank/DDBJ databases">
        <title>Nocardia sp. nov. ET3-3 isolated from soil.</title>
        <authorList>
            <person name="Kanchanasin P."/>
            <person name="Tanasupawat S."/>
            <person name="Yuki M."/>
            <person name="Kudo T."/>
        </authorList>
    </citation>
    <scope>NUCLEOTIDE SEQUENCE [LARGE SCALE GENOMIC DNA]</scope>
    <source>
        <strain evidence="4 5">ET3-3</strain>
    </source>
</reference>
<evidence type="ECO:0000313" key="4">
    <source>
        <dbReference type="EMBL" id="MVU77546.1"/>
    </source>
</evidence>
<feature type="transmembrane region" description="Helical" evidence="1">
    <location>
        <begin position="109"/>
        <end position="130"/>
    </location>
</feature>
<evidence type="ECO:0000259" key="3">
    <source>
        <dbReference type="Pfam" id="PF15420"/>
    </source>
</evidence>
<name>A0A7K1UT59_9NOCA</name>
<feature type="domain" description="Alpha/beta-hydrolase catalytic" evidence="2">
    <location>
        <begin position="287"/>
        <end position="580"/>
    </location>
</feature>
<evidence type="ECO:0008006" key="6">
    <source>
        <dbReference type="Google" id="ProtNLM"/>
    </source>
</evidence>
<feature type="transmembrane region" description="Helical" evidence="1">
    <location>
        <begin position="35"/>
        <end position="54"/>
    </location>
</feature>
<evidence type="ECO:0000256" key="1">
    <source>
        <dbReference type="SAM" id="Phobius"/>
    </source>
</evidence>
<dbReference type="InterPro" id="IPR027787">
    <property type="entry name" value="Alpha/beta-hydrolase_catalytic"/>
</dbReference>
<feature type="transmembrane region" description="Helical" evidence="1">
    <location>
        <begin position="66"/>
        <end position="88"/>
    </location>
</feature>
<accession>A0A7K1UT59</accession>
<feature type="transmembrane region" description="Helical" evidence="1">
    <location>
        <begin position="150"/>
        <end position="169"/>
    </location>
</feature>
<feature type="transmembrane region" description="Helical" evidence="1">
    <location>
        <begin position="189"/>
        <end position="210"/>
    </location>
</feature>
<keyword evidence="1" id="KW-1133">Transmembrane helix</keyword>
<dbReference type="AlphaFoldDB" id="A0A7K1UT59"/>